<organism evidence="4">
    <name type="scientific">Epinephelus coioides</name>
    <name type="common">Orange-spotted grouper</name>
    <name type="synonym">Epinephelus nebulosus</name>
    <dbReference type="NCBI Taxonomy" id="94232"/>
    <lineage>
        <taxon>Eukaryota</taxon>
        <taxon>Metazoa</taxon>
        <taxon>Chordata</taxon>
        <taxon>Craniata</taxon>
        <taxon>Vertebrata</taxon>
        <taxon>Euteleostomi</taxon>
        <taxon>Actinopterygii</taxon>
        <taxon>Neopterygii</taxon>
        <taxon>Teleostei</taxon>
        <taxon>Neoteleostei</taxon>
        <taxon>Acanthomorphata</taxon>
        <taxon>Eupercaria</taxon>
        <taxon>Perciformes</taxon>
        <taxon>Serranoidei</taxon>
        <taxon>Serranidae</taxon>
        <taxon>Epinephelinae</taxon>
        <taxon>Epinephelini</taxon>
        <taxon>Epinephelus</taxon>
    </lineage>
</organism>
<dbReference type="SUPFAM" id="SSF54117">
    <property type="entry name" value="Interleukin 8-like chemokines"/>
    <property type="match status" value="1"/>
</dbReference>
<dbReference type="Gene3D" id="2.40.50.40">
    <property type="match status" value="1"/>
</dbReference>
<evidence type="ECO:0000256" key="1">
    <source>
        <dbReference type="ARBA" id="ARBA00022514"/>
    </source>
</evidence>
<dbReference type="EMBL" id="MF576387">
    <property type="protein sequence ID" value="AYE57139.1"/>
    <property type="molecule type" value="mRNA"/>
</dbReference>
<dbReference type="AlphaFoldDB" id="A0A8E4BPI5"/>
<keyword evidence="2" id="KW-0732">Signal</keyword>
<evidence type="ECO:0000256" key="2">
    <source>
        <dbReference type="SAM" id="SignalP"/>
    </source>
</evidence>
<accession>A0A8E4BPI5</accession>
<dbReference type="GO" id="GO:0008009">
    <property type="term" value="F:chemokine activity"/>
    <property type="evidence" value="ECO:0007669"/>
    <property type="project" value="InterPro"/>
</dbReference>
<name>A0A8E4BPI5_EPICO</name>
<dbReference type="InterPro" id="IPR036048">
    <property type="entry name" value="Interleukin_8-like_sf"/>
</dbReference>
<dbReference type="GO" id="GO:0006955">
    <property type="term" value="P:immune response"/>
    <property type="evidence" value="ECO:0007669"/>
    <property type="project" value="InterPro"/>
</dbReference>
<keyword evidence="1" id="KW-0202">Cytokine</keyword>
<dbReference type="GO" id="GO:0005615">
    <property type="term" value="C:extracellular space"/>
    <property type="evidence" value="ECO:0007669"/>
    <property type="project" value="UniProtKB-KW"/>
</dbReference>
<proteinExistence type="evidence at transcript level"/>
<protein>
    <submittedName>
        <fullName evidence="4">CC chemokine SCYA108</fullName>
    </submittedName>
</protein>
<feature type="chain" id="PRO_5034230430" evidence="2">
    <location>
        <begin position="22"/>
        <end position="107"/>
    </location>
</feature>
<sequence length="107" mass="11947">MKTLVTLALLTLICYLRHSSGTAAVDAVTKDGCCPGVLQRKIPKGFVKDIVNIPNNCHPKAMVFTTVCDEKYCIDADWTWAQIRQEEFNTSKSDFNIHKCAKKGQNV</sequence>
<evidence type="ECO:0000259" key="3">
    <source>
        <dbReference type="Pfam" id="PF00048"/>
    </source>
</evidence>
<dbReference type="InterPro" id="IPR001811">
    <property type="entry name" value="Chemokine_IL8-like_dom"/>
</dbReference>
<feature type="signal peptide" evidence="2">
    <location>
        <begin position="1"/>
        <end position="21"/>
    </location>
</feature>
<dbReference type="Pfam" id="PF00048">
    <property type="entry name" value="IL8"/>
    <property type="match status" value="1"/>
</dbReference>
<feature type="domain" description="Chemokine interleukin-8-like" evidence="3">
    <location>
        <begin position="33"/>
        <end position="82"/>
    </location>
</feature>
<evidence type="ECO:0000313" key="4">
    <source>
        <dbReference type="EMBL" id="AYE57139.1"/>
    </source>
</evidence>
<reference evidence="4" key="1">
    <citation type="submission" date="2017-07" db="EMBL/GenBank/DDBJ databases">
        <title>Identification and expression analysis of 19 CC chemokine genes in orange-spotted grouper (Epinephelus coioides).</title>
        <authorList>
            <person name="Leu J.-H."/>
            <person name="Wu M.-H."/>
            <person name="Chou H.-Y."/>
        </authorList>
    </citation>
    <scope>NUCLEOTIDE SEQUENCE</scope>
</reference>